<dbReference type="SUPFAM" id="SSF54534">
    <property type="entry name" value="FKBP-like"/>
    <property type="match status" value="1"/>
</dbReference>
<dbReference type="GO" id="GO:0003755">
    <property type="term" value="F:peptidyl-prolyl cis-trans isomerase activity"/>
    <property type="evidence" value="ECO:0007669"/>
    <property type="project" value="UniProtKB-KW"/>
</dbReference>
<gene>
    <name evidence="9" type="ORF">UU48_C0006G0094</name>
</gene>
<keyword evidence="3" id="KW-0732">Signal</keyword>
<organism evidence="9 10">
    <name type="scientific">Candidatus Uhrbacteria bacterium GW2011_GWF2_41_16</name>
    <dbReference type="NCBI Taxonomy" id="1618997"/>
    <lineage>
        <taxon>Bacteria</taxon>
        <taxon>Candidatus Uhriibacteriota</taxon>
    </lineage>
</organism>
<dbReference type="PANTHER" id="PTHR47245">
    <property type="entry name" value="PEPTIDYLPROLYL ISOMERASE"/>
    <property type="match status" value="1"/>
</dbReference>
<feature type="transmembrane region" description="Helical" evidence="7">
    <location>
        <begin position="44"/>
        <end position="68"/>
    </location>
</feature>
<dbReference type="Gene3D" id="3.10.50.40">
    <property type="match status" value="1"/>
</dbReference>
<keyword evidence="4 6" id="KW-0697">Rotamase</keyword>
<proteinExistence type="predicted"/>
<dbReference type="EMBL" id="LCAU01000006">
    <property type="protein sequence ID" value="KKR98054.1"/>
    <property type="molecule type" value="Genomic_DNA"/>
</dbReference>
<dbReference type="PROSITE" id="PS50198">
    <property type="entry name" value="PPIC_PPIASE_2"/>
    <property type="match status" value="1"/>
</dbReference>
<accession>A0A0G0VAW3</accession>
<dbReference type="Pfam" id="PF00639">
    <property type="entry name" value="Rotamase"/>
    <property type="match status" value="1"/>
</dbReference>
<keyword evidence="7" id="KW-1133">Transmembrane helix</keyword>
<dbReference type="InterPro" id="IPR046357">
    <property type="entry name" value="PPIase_dom_sf"/>
</dbReference>
<dbReference type="SUPFAM" id="SSF109998">
    <property type="entry name" value="Triger factor/SurA peptide-binding domain-like"/>
    <property type="match status" value="1"/>
</dbReference>
<evidence type="ECO:0000256" key="1">
    <source>
        <dbReference type="ARBA" id="ARBA00000971"/>
    </source>
</evidence>
<evidence type="ECO:0000256" key="3">
    <source>
        <dbReference type="ARBA" id="ARBA00022729"/>
    </source>
</evidence>
<feature type="domain" description="PpiC" evidence="8">
    <location>
        <begin position="194"/>
        <end position="293"/>
    </location>
</feature>
<dbReference type="EC" id="5.2.1.8" evidence="2"/>
<evidence type="ECO:0000256" key="2">
    <source>
        <dbReference type="ARBA" id="ARBA00013194"/>
    </source>
</evidence>
<dbReference type="InterPro" id="IPR027304">
    <property type="entry name" value="Trigger_fact/SurA_dom_sf"/>
</dbReference>
<evidence type="ECO:0000256" key="5">
    <source>
        <dbReference type="ARBA" id="ARBA00023235"/>
    </source>
</evidence>
<keyword evidence="5 6" id="KW-0413">Isomerase</keyword>
<comment type="catalytic activity">
    <reaction evidence="1">
        <text>[protein]-peptidylproline (omega=180) = [protein]-peptidylproline (omega=0)</text>
        <dbReference type="Rhea" id="RHEA:16237"/>
        <dbReference type="Rhea" id="RHEA-COMP:10747"/>
        <dbReference type="Rhea" id="RHEA-COMP:10748"/>
        <dbReference type="ChEBI" id="CHEBI:83833"/>
        <dbReference type="ChEBI" id="CHEBI:83834"/>
        <dbReference type="EC" id="5.2.1.8"/>
    </reaction>
</comment>
<evidence type="ECO:0000256" key="7">
    <source>
        <dbReference type="SAM" id="Phobius"/>
    </source>
</evidence>
<evidence type="ECO:0000256" key="4">
    <source>
        <dbReference type="ARBA" id="ARBA00023110"/>
    </source>
</evidence>
<reference evidence="9 10" key="1">
    <citation type="journal article" date="2015" name="Nature">
        <title>rRNA introns, odd ribosomes, and small enigmatic genomes across a large radiation of phyla.</title>
        <authorList>
            <person name="Brown C.T."/>
            <person name="Hug L.A."/>
            <person name="Thomas B.C."/>
            <person name="Sharon I."/>
            <person name="Castelle C.J."/>
            <person name="Singh A."/>
            <person name="Wilkins M.J."/>
            <person name="Williams K.H."/>
            <person name="Banfield J.F."/>
        </authorList>
    </citation>
    <scope>NUCLEOTIDE SEQUENCE [LARGE SCALE GENOMIC DNA]</scope>
</reference>
<dbReference type="InterPro" id="IPR023058">
    <property type="entry name" value="PPIase_PpiC_CS"/>
</dbReference>
<dbReference type="AlphaFoldDB" id="A0A0G0VAW3"/>
<dbReference type="Gene3D" id="1.10.4030.10">
    <property type="entry name" value="Porin chaperone SurA, peptide-binding domain"/>
    <property type="match status" value="1"/>
</dbReference>
<keyword evidence="7" id="KW-0472">Membrane</keyword>
<evidence type="ECO:0000256" key="6">
    <source>
        <dbReference type="PROSITE-ProRule" id="PRU00278"/>
    </source>
</evidence>
<dbReference type="InterPro" id="IPR050245">
    <property type="entry name" value="PrsA_foldase"/>
</dbReference>
<evidence type="ECO:0000313" key="9">
    <source>
        <dbReference type="EMBL" id="KKR98054.1"/>
    </source>
</evidence>
<evidence type="ECO:0000259" key="8">
    <source>
        <dbReference type="PROSITE" id="PS50198"/>
    </source>
</evidence>
<comment type="caution">
    <text evidence="9">The sequence shown here is derived from an EMBL/GenBank/DDBJ whole genome shotgun (WGS) entry which is preliminary data.</text>
</comment>
<dbReference type="PROSITE" id="PS01096">
    <property type="entry name" value="PPIC_PPIASE_1"/>
    <property type="match status" value="1"/>
</dbReference>
<dbReference type="Pfam" id="PF13624">
    <property type="entry name" value="SurA_N_3"/>
    <property type="match status" value="1"/>
</dbReference>
<sequence>MGLFPLKKKNLQEISHSPSEVMSVPTDSSLPPSHVPSVRRWFRWLIGSMIVVFILGSIGAVTVVVYILPPSDPLVRKVTSVIPYPIALVNRQWITFKEFYAEQDALKRFFEQSQEDGQTAPSVDELQSDILDTLIDKAAVQQLADRYAVSIDQKQVDDLLASTYAQSGSEQAFLDEVHKVFGWNKEQFTVRVIEPIVLASQVREALQKDTTMQSVPRAKVDEALERLKKNESFADVAKDVSEDASAAEGGDIGSLHLSEMPESLAAIIPSLEPNVPSDVLELSEVYAIVMIGERPAEGEEDPSYKISLIIVNKRPLDEIVTEFLASSQVTRFLKG</sequence>
<dbReference type="PANTHER" id="PTHR47245:SF1">
    <property type="entry name" value="FOLDASE PROTEIN PRSA"/>
    <property type="match status" value="1"/>
</dbReference>
<dbReference type="InterPro" id="IPR000297">
    <property type="entry name" value="PPIase_PpiC"/>
</dbReference>
<evidence type="ECO:0000313" key="10">
    <source>
        <dbReference type="Proteomes" id="UP000034746"/>
    </source>
</evidence>
<name>A0A0G0VAW3_9BACT</name>
<dbReference type="Proteomes" id="UP000034746">
    <property type="component" value="Unassembled WGS sequence"/>
</dbReference>
<keyword evidence="7" id="KW-0812">Transmembrane</keyword>
<protein>
    <recommendedName>
        <fullName evidence="2">peptidylprolyl isomerase</fullName>
        <ecNumber evidence="2">5.2.1.8</ecNumber>
    </recommendedName>
</protein>